<protein>
    <submittedName>
        <fullName evidence="2">Uncharacterized protein</fullName>
    </submittedName>
</protein>
<proteinExistence type="predicted"/>
<feature type="transmembrane region" description="Helical" evidence="1">
    <location>
        <begin position="268"/>
        <end position="292"/>
    </location>
</feature>
<keyword evidence="3" id="KW-1185">Reference proteome</keyword>
<reference evidence="2" key="1">
    <citation type="submission" date="2023-03" db="EMBL/GenBank/DDBJ databases">
        <title>Massive genome expansion in bonnet fungi (Mycena s.s.) driven by repeated elements and novel gene families across ecological guilds.</title>
        <authorList>
            <consortium name="Lawrence Berkeley National Laboratory"/>
            <person name="Harder C.B."/>
            <person name="Miyauchi S."/>
            <person name="Viragh M."/>
            <person name="Kuo A."/>
            <person name="Thoen E."/>
            <person name="Andreopoulos B."/>
            <person name="Lu D."/>
            <person name="Skrede I."/>
            <person name="Drula E."/>
            <person name="Henrissat B."/>
            <person name="Morin E."/>
            <person name="Kohler A."/>
            <person name="Barry K."/>
            <person name="LaButti K."/>
            <person name="Morin E."/>
            <person name="Salamov A."/>
            <person name="Lipzen A."/>
            <person name="Mereny Z."/>
            <person name="Hegedus B."/>
            <person name="Baldrian P."/>
            <person name="Stursova M."/>
            <person name="Weitz H."/>
            <person name="Taylor A."/>
            <person name="Grigoriev I.V."/>
            <person name="Nagy L.G."/>
            <person name="Martin F."/>
            <person name="Kauserud H."/>
        </authorList>
    </citation>
    <scope>NUCLEOTIDE SEQUENCE</scope>
    <source>
        <strain evidence="2">CBHHK188m</strain>
    </source>
</reference>
<evidence type="ECO:0000313" key="3">
    <source>
        <dbReference type="Proteomes" id="UP001215280"/>
    </source>
</evidence>
<evidence type="ECO:0000256" key="1">
    <source>
        <dbReference type="SAM" id="Phobius"/>
    </source>
</evidence>
<feature type="transmembrane region" description="Helical" evidence="1">
    <location>
        <begin position="312"/>
        <end position="333"/>
    </location>
</feature>
<gene>
    <name evidence="2" type="ORF">DFH07DRAFT_780817</name>
</gene>
<evidence type="ECO:0000313" key="2">
    <source>
        <dbReference type="EMBL" id="KAJ7732796.1"/>
    </source>
</evidence>
<accession>A0AAD7I1A7</accession>
<dbReference type="AlphaFoldDB" id="A0AAD7I1A7"/>
<keyword evidence="1" id="KW-0812">Transmembrane</keyword>
<dbReference type="EMBL" id="JARJLG010000172">
    <property type="protein sequence ID" value="KAJ7732796.1"/>
    <property type="molecule type" value="Genomic_DNA"/>
</dbReference>
<sequence length="396" mass="44508">MPAFSARDTIQSTTELFNFSWDLTMQIFEETGVSLVLYGQAPLQRIYIFLFLLSRHTLSRHKAQGTKLLIGTTCVMAVVGTAGMAINLALAISIARTTRQIVHGQVAQLSNGLCYQEAFTVFQPPVDRGSVYWGRHRVDRPVWLPKSMMSRLTQFTCVYPVDGVHRPETKIPFSSSFRVPLWMPVVSSGLPVVPLLRHMGIPKEDNYLAGYQNSLCRVSQPPRQNNRVWPRRCNKCSAHRSHRRILWMRRDASHIPVDKTLRPRYDMAIVLILESGAIYCIGTILLLITSLINGATKITSAAETSRVIGSGFAQPLLNIILTFTLVYVGRIAADTPKDRNLSSSSTHIPRWLVGRQTFGPAEVMKIGPHGEEKERGEKAYHWLLMITIEEIQTVAV</sequence>
<comment type="caution">
    <text evidence="2">The sequence shown here is derived from an EMBL/GenBank/DDBJ whole genome shotgun (WGS) entry which is preliminary data.</text>
</comment>
<feature type="transmembrane region" description="Helical" evidence="1">
    <location>
        <begin position="68"/>
        <end position="90"/>
    </location>
</feature>
<name>A0AAD7I1A7_9AGAR</name>
<keyword evidence="1" id="KW-1133">Transmembrane helix</keyword>
<dbReference type="Proteomes" id="UP001215280">
    <property type="component" value="Unassembled WGS sequence"/>
</dbReference>
<organism evidence="2 3">
    <name type="scientific">Mycena maculata</name>
    <dbReference type="NCBI Taxonomy" id="230809"/>
    <lineage>
        <taxon>Eukaryota</taxon>
        <taxon>Fungi</taxon>
        <taxon>Dikarya</taxon>
        <taxon>Basidiomycota</taxon>
        <taxon>Agaricomycotina</taxon>
        <taxon>Agaricomycetes</taxon>
        <taxon>Agaricomycetidae</taxon>
        <taxon>Agaricales</taxon>
        <taxon>Marasmiineae</taxon>
        <taxon>Mycenaceae</taxon>
        <taxon>Mycena</taxon>
    </lineage>
</organism>
<keyword evidence="1" id="KW-0472">Membrane</keyword>